<accession>A0AAV1D4J8</accession>
<evidence type="ECO:0000313" key="3">
    <source>
        <dbReference type="Proteomes" id="UP001161247"/>
    </source>
</evidence>
<evidence type="ECO:0000256" key="1">
    <source>
        <dbReference type="SAM" id="MobiDB-lite"/>
    </source>
</evidence>
<dbReference type="AlphaFoldDB" id="A0AAV1D4J8"/>
<dbReference type="EMBL" id="OX459121">
    <property type="protein sequence ID" value="CAI9102518.1"/>
    <property type="molecule type" value="Genomic_DNA"/>
</dbReference>
<sequence>MEYFEQEARQMMAGIVGGVEEEEVGGFWDCRSLCARVWVGVDDPLVPEALGLRINEDDSFRLYTAAIWAHRHMSEVRFTWIPESYVQEFQCRFTENWVGLIANGFRYQLLEGRDLPWQIDNTWGRSDGDRGGGRCGGMRTRELTTEDPPVNLPSPSNFPVDLDRVEEIPWETRPRIYEEDGEVKEEELINVNGQTQALRPGPPSWDGFFTTDNQKELPEWWEPDFFILAKRWVLDNGGEENGELNAGCQEIIDGGKKVQILGEVFKCGLDMNDPMKNCGLRGFDLMEPFTEEAKEEEVMGQNDDNSMEDNDEDEDMEDLLGLAYRVWNDGQAGNRGGEN</sequence>
<feature type="compositionally biased region" description="Acidic residues" evidence="1">
    <location>
        <begin position="305"/>
        <end position="315"/>
    </location>
</feature>
<dbReference type="Proteomes" id="UP001161247">
    <property type="component" value="Chromosome 4"/>
</dbReference>
<name>A0AAV1D4J8_OLDCO</name>
<keyword evidence="3" id="KW-1185">Reference proteome</keyword>
<reference evidence="2" key="1">
    <citation type="submission" date="2023-03" db="EMBL/GenBank/DDBJ databases">
        <authorList>
            <person name="Julca I."/>
        </authorList>
    </citation>
    <scope>NUCLEOTIDE SEQUENCE</scope>
</reference>
<evidence type="ECO:0000313" key="2">
    <source>
        <dbReference type="EMBL" id="CAI9102518.1"/>
    </source>
</evidence>
<protein>
    <submittedName>
        <fullName evidence="2">OLC1v1000800C1</fullName>
    </submittedName>
</protein>
<gene>
    <name evidence="2" type="ORF">OLC1_LOCUS11858</name>
</gene>
<organism evidence="2 3">
    <name type="scientific">Oldenlandia corymbosa var. corymbosa</name>
    <dbReference type="NCBI Taxonomy" id="529605"/>
    <lineage>
        <taxon>Eukaryota</taxon>
        <taxon>Viridiplantae</taxon>
        <taxon>Streptophyta</taxon>
        <taxon>Embryophyta</taxon>
        <taxon>Tracheophyta</taxon>
        <taxon>Spermatophyta</taxon>
        <taxon>Magnoliopsida</taxon>
        <taxon>eudicotyledons</taxon>
        <taxon>Gunneridae</taxon>
        <taxon>Pentapetalae</taxon>
        <taxon>asterids</taxon>
        <taxon>lamiids</taxon>
        <taxon>Gentianales</taxon>
        <taxon>Rubiaceae</taxon>
        <taxon>Rubioideae</taxon>
        <taxon>Spermacoceae</taxon>
        <taxon>Hedyotis-Oldenlandia complex</taxon>
        <taxon>Oldenlandia</taxon>
    </lineage>
</organism>
<proteinExistence type="predicted"/>
<feature type="region of interest" description="Disordered" evidence="1">
    <location>
        <begin position="293"/>
        <end position="315"/>
    </location>
</feature>